<feature type="compositionally biased region" description="Low complexity" evidence="2">
    <location>
        <begin position="520"/>
        <end position="533"/>
    </location>
</feature>
<feature type="region of interest" description="Disordered" evidence="2">
    <location>
        <begin position="201"/>
        <end position="226"/>
    </location>
</feature>
<evidence type="ECO:0000256" key="1">
    <source>
        <dbReference type="SAM" id="Coils"/>
    </source>
</evidence>
<accession>A0AAX4P817</accession>
<feature type="compositionally biased region" description="Basic and acidic residues" evidence="2">
    <location>
        <begin position="215"/>
        <end position="226"/>
    </location>
</feature>
<feature type="compositionally biased region" description="Polar residues" evidence="2">
    <location>
        <begin position="1"/>
        <end position="10"/>
    </location>
</feature>
<feature type="region of interest" description="Disordered" evidence="2">
    <location>
        <begin position="460"/>
        <end position="538"/>
    </location>
</feature>
<protein>
    <submittedName>
        <fullName evidence="3">Uncharacterized protein</fullName>
    </submittedName>
</protein>
<organism evidence="3 4">
    <name type="scientific">Chloropicon roscoffensis</name>
    <dbReference type="NCBI Taxonomy" id="1461544"/>
    <lineage>
        <taxon>Eukaryota</taxon>
        <taxon>Viridiplantae</taxon>
        <taxon>Chlorophyta</taxon>
        <taxon>Chloropicophyceae</taxon>
        <taxon>Chloropicales</taxon>
        <taxon>Chloropicaceae</taxon>
        <taxon>Chloropicon</taxon>
    </lineage>
</organism>
<evidence type="ECO:0000313" key="4">
    <source>
        <dbReference type="Proteomes" id="UP001472866"/>
    </source>
</evidence>
<keyword evidence="4" id="KW-1185">Reference proteome</keyword>
<feature type="coiled-coil region" evidence="1">
    <location>
        <begin position="40"/>
        <end position="67"/>
    </location>
</feature>
<feature type="region of interest" description="Disordered" evidence="2">
    <location>
        <begin position="676"/>
        <end position="696"/>
    </location>
</feature>
<evidence type="ECO:0000313" key="3">
    <source>
        <dbReference type="EMBL" id="WZN61924.1"/>
    </source>
</evidence>
<dbReference type="AlphaFoldDB" id="A0AAX4P817"/>
<feature type="region of interest" description="Disordered" evidence="2">
    <location>
        <begin position="1"/>
        <end position="36"/>
    </location>
</feature>
<evidence type="ECO:0000256" key="2">
    <source>
        <dbReference type="SAM" id="MobiDB-lite"/>
    </source>
</evidence>
<name>A0AAX4P817_9CHLO</name>
<feature type="region of interest" description="Disordered" evidence="2">
    <location>
        <begin position="605"/>
        <end position="653"/>
    </location>
</feature>
<feature type="compositionally biased region" description="Basic and acidic residues" evidence="2">
    <location>
        <begin position="264"/>
        <end position="283"/>
    </location>
</feature>
<feature type="region of interest" description="Disordered" evidence="2">
    <location>
        <begin position="248"/>
        <end position="296"/>
    </location>
</feature>
<feature type="compositionally biased region" description="Basic and acidic residues" evidence="2">
    <location>
        <begin position="460"/>
        <end position="519"/>
    </location>
</feature>
<dbReference type="Proteomes" id="UP001472866">
    <property type="component" value="Chromosome 05"/>
</dbReference>
<sequence>MSTSSSSSPEDQVRERARSGLQGLQPTPSREGGQLSLSSLRQLRQELEDAKAERRSLLKQAQNAIKNPLKVVHQVPHRLDNAASRRSEATNVRRKALKEVVDALTVSLRGKGQANQASKQTDEIFDYDIEIQAVVSFVQDKFRELLGEHTDDLKAKSRANRHKALAKCEADGNQRLRNAERAARQEQQNLSEELVRAKRREESLRKRLNAQQLEGGKRDREHRAASGEWDLKERRLEERAARAEARAARAEKRCTEQEDLASARAEEAEKRAQARIREHEGRSEVSSAMAAKERERADHFDRKYRDLLRESARAQENLAAEVSSLEAAQRSQRDDLLALNEACVRSVGREAEEWARGAVGVLRGCVADMAESCAASEAARLRAASRIARRREEEADGWIRRQAHESAVEELRTESEARRLRVVDLESQVASLRKAQAKAQSDKAVADTKVRRIAETAAELKRRAEESEGRQAGLRERLAEEMGTRKRAEAESASEGERRQREVGEAREERDRAVDEAKATKAAAWEAASSSLSEMEDRVSLLAQGEPVKLSPESWAEVLAAIERRGAVEGQSEGESGESGEGGFLRALNGLETKFTRALRKICAAAAPREEPQPPASPARKPRPREILRTARAAKPKPSPKKAQRSRTQTDVQTAISCIRRARELSCFDARMAAARREGTGIKSLAKGGSPPLLSS</sequence>
<gene>
    <name evidence="3" type="ORF">HKI87_05g34600</name>
</gene>
<keyword evidence="1" id="KW-0175">Coiled coil</keyword>
<feature type="compositionally biased region" description="Basic residues" evidence="2">
    <location>
        <begin position="632"/>
        <end position="645"/>
    </location>
</feature>
<reference evidence="3 4" key="1">
    <citation type="submission" date="2024-03" db="EMBL/GenBank/DDBJ databases">
        <title>Complete genome sequence of the green alga Chloropicon roscoffensis RCC1871.</title>
        <authorList>
            <person name="Lemieux C."/>
            <person name="Pombert J.-F."/>
            <person name="Otis C."/>
            <person name="Turmel M."/>
        </authorList>
    </citation>
    <scope>NUCLEOTIDE SEQUENCE [LARGE SCALE GENOMIC DNA]</scope>
    <source>
        <strain evidence="3 4">RCC1871</strain>
    </source>
</reference>
<dbReference type="EMBL" id="CP151505">
    <property type="protein sequence ID" value="WZN61924.1"/>
    <property type="molecule type" value="Genomic_DNA"/>
</dbReference>
<proteinExistence type="predicted"/>